<proteinExistence type="predicted"/>
<evidence type="ECO:0000313" key="3">
    <source>
        <dbReference type="Proteomes" id="UP001305498"/>
    </source>
</evidence>
<keyword evidence="3" id="KW-1185">Reference proteome</keyword>
<organism evidence="2 3">
    <name type="scientific">Microbacterium betulae</name>
    <dbReference type="NCBI Taxonomy" id="2981139"/>
    <lineage>
        <taxon>Bacteria</taxon>
        <taxon>Bacillati</taxon>
        <taxon>Actinomycetota</taxon>
        <taxon>Actinomycetes</taxon>
        <taxon>Micrococcales</taxon>
        <taxon>Microbacteriaceae</taxon>
        <taxon>Microbacterium</taxon>
    </lineage>
</organism>
<dbReference type="EMBL" id="CP118157">
    <property type="protein sequence ID" value="WOF23836.1"/>
    <property type="molecule type" value="Genomic_DNA"/>
</dbReference>
<reference evidence="2 3" key="1">
    <citation type="submission" date="2023-02" db="EMBL/GenBank/DDBJ databases">
        <title>Microbacterium betulae sp. nov., isolated from birch wood.</title>
        <authorList>
            <person name="Pasciak M."/>
            <person name="Pawlik K.J."/>
            <person name="Martynowski D."/>
            <person name="Laczmanski L."/>
            <person name="Ciekot J."/>
            <person name="Szponar B."/>
            <person name="Wojcik-Fatla A."/>
            <person name="Mackiewicz B."/>
            <person name="Farian E."/>
            <person name="Cholewa G."/>
            <person name="Cholewa A."/>
            <person name="Dutkiewicz J."/>
        </authorList>
    </citation>
    <scope>NUCLEOTIDE SEQUENCE [LARGE SCALE GENOMIC DNA]</scope>
    <source>
        <strain evidence="2 3">AB</strain>
    </source>
</reference>
<feature type="region of interest" description="Disordered" evidence="1">
    <location>
        <begin position="55"/>
        <end position="87"/>
    </location>
</feature>
<dbReference type="Proteomes" id="UP001305498">
    <property type="component" value="Chromosome"/>
</dbReference>
<dbReference type="AlphaFoldDB" id="A0AA97I5K3"/>
<feature type="compositionally biased region" description="Low complexity" evidence="1">
    <location>
        <begin position="56"/>
        <end position="79"/>
    </location>
</feature>
<evidence type="ECO:0000256" key="1">
    <source>
        <dbReference type="SAM" id="MobiDB-lite"/>
    </source>
</evidence>
<accession>A0AA97I5K3</accession>
<dbReference type="KEGG" id="mbet:N8K70_03910"/>
<gene>
    <name evidence="2" type="ORF">N8K70_03910</name>
</gene>
<sequence length="102" mass="10414">MARRQSADGYVGKEALTIIKLPNGTQAYVYAGQKVPADAPDAEITRLLKEGFIAEAPAPSASSRSRSTRQAADPDAEAAAEAKAKADAEAKAKADAAAAAAK</sequence>
<evidence type="ECO:0000313" key="2">
    <source>
        <dbReference type="EMBL" id="WOF23836.1"/>
    </source>
</evidence>
<protein>
    <submittedName>
        <fullName evidence="2">Uncharacterized protein</fullName>
    </submittedName>
</protein>
<dbReference type="RefSeq" id="WP_317140307.1">
    <property type="nucleotide sequence ID" value="NZ_CP118157.1"/>
</dbReference>
<name>A0AA97I5K3_9MICO</name>